<organism evidence="2 3">
    <name type="scientific">Stenotrophomonas tumulicola</name>
    <dbReference type="NCBI Taxonomy" id="1685415"/>
    <lineage>
        <taxon>Bacteria</taxon>
        <taxon>Pseudomonadati</taxon>
        <taxon>Pseudomonadota</taxon>
        <taxon>Gammaproteobacteria</taxon>
        <taxon>Lysobacterales</taxon>
        <taxon>Lysobacteraceae</taxon>
        <taxon>Stenotrophomonas</taxon>
    </lineage>
</organism>
<name>A0A7W3FPI8_9GAMM</name>
<reference evidence="2 3" key="1">
    <citation type="submission" date="2020-08" db="EMBL/GenBank/DDBJ databases">
        <title>Stenotrophomonas tumulicola JCM 30961.</title>
        <authorList>
            <person name="Deng Y."/>
        </authorList>
    </citation>
    <scope>NUCLEOTIDE SEQUENCE [LARGE SCALE GENOMIC DNA]</scope>
    <source>
        <strain evidence="2 3">JCM 30961</strain>
    </source>
</reference>
<protein>
    <recommendedName>
        <fullName evidence="4">Rad50/SbcC-type AAA domain-containing protein</fullName>
    </recommendedName>
</protein>
<evidence type="ECO:0008006" key="4">
    <source>
        <dbReference type="Google" id="ProtNLM"/>
    </source>
</evidence>
<dbReference type="EMBL" id="JACGXS010000008">
    <property type="protein sequence ID" value="MBA8683056.1"/>
    <property type="molecule type" value="Genomic_DNA"/>
</dbReference>
<gene>
    <name evidence="2" type="ORF">H4O11_14750</name>
</gene>
<evidence type="ECO:0000256" key="1">
    <source>
        <dbReference type="SAM" id="Coils"/>
    </source>
</evidence>
<dbReference type="SUPFAM" id="SSF52540">
    <property type="entry name" value="P-loop containing nucleoside triphosphate hydrolases"/>
    <property type="match status" value="1"/>
</dbReference>
<feature type="coiled-coil region" evidence="1">
    <location>
        <begin position="179"/>
        <end position="278"/>
    </location>
</feature>
<accession>A0A7W3FPI8</accession>
<dbReference type="Gene3D" id="3.40.50.300">
    <property type="entry name" value="P-loop containing nucleotide triphosphate hydrolases"/>
    <property type="match status" value="1"/>
</dbReference>
<comment type="caution">
    <text evidence="2">The sequence shown here is derived from an EMBL/GenBank/DDBJ whole genome shotgun (WGS) entry which is preliminary data.</text>
</comment>
<sequence length="571" mass="63733">MKRFQFESIRLMSHRDGRARKIHFHPTSTLVVGRNHTGKSSLIKTLFRTLGARPQGGLTEWDENTVSIVDFSVGGVRYSALHQQGHRALFSADGELLTAANNHGEWTRAFTQALGLNLVLTDKNAATVSADANCFFLPFYINQDGSWQSTWDTFVGLKQFRAPVGPILEYFSGIKPPAYYSLSAERTLLQRAVDELERERRALERTKARFQESGSQRTPKVNPDNFQAEVGELTQEVSVLNAEQEKVREKLVREQEALEGIENQIRAANAALETYAKDSTYMRQEPREALVCPTCNAEHEESFLELLDYAEDARVLRELVSQLHISANKLREQAVQTRARLSELKSSYNRVAEILATRRGELTFSDVVNSIGAENAIRSFDDESAKLKGEIDSKLGTLQDMDRTLKELTSAARSKEILTEFRAAYAAALVKLNLHPLDTSRLRLTSRPDLSGSSGPRSILAYYAAIWTVCLGKHGSFAVPLVIDSPNQQGQDDINLPKVLQFLANDLPVGAQVIVSTEMETDNKFAQTIELTDPYKLLREDEFSEVASSIEPMLSTMYGIFDGASSSSERG</sequence>
<keyword evidence="1" id="KW-0175">Coiled coil</keyword>
<dbReference type="InterPro" id="IPR027417">
    <property type="entry name" value="P-loop_NTPase"/>
</dbReference>
<dbReference type="Proteomes" id="UP000547058">
    <property type="component" value="Unassembled WGS sequence"/>
</dbReference>
<keyword evidence="3" id="KW-1185">Reference proteome</keyword>
<proteinExistence type="predicted"/>
<evidence type="ECO:0000313" key="3">
    <source>
        <dbReference type="Proteomes" id="UP000547058"/>
    </source>
</evidence>
<evidence type="ECO:0000313" key="2">
    <source>
        <dbReference type="EMBL" id="MBA8683056.1"/>
    </source>
</evidence>
<dbReference type="AlphaFoldDB" id="A0A7W3FPI8"/>